<accession>A0A1B9H278</accession>
<organism evidence="3 4">
    <name type="scientific">Kwoniella heveanensis BCC8398</name>
    <dbReference type="NCBI Taxonomy" id="1296120"/>
    <lineage>
        <taxon>Eukaryota</taxon>
        <taxon>Fungi</taxon>
        <taxon>Dikarya</taxon>
        <taxon>Basidiomycota</taxon>
        <taxon>Agaricomycotina</taxon>
        <taxon>Tremellomycetes</taxon>
        <taxon>Tremellales</taxon>
        <taxon>Cryptococcaceae</taxon>
        <taxon>Kwoniella</taxon>
    </lineage>
</organism>
<dbReference type="EMBL" id="KV700122">
    <property type="protein sequence ID" value="OCF37378.1"/>
    <property type="molecule type" value="Genomic_DNA"/>
</dbReference>
<feature type="transmembrane region" description="Helical" evidence="2">
    <location>
        <begin position="144"/>
        <end position="165"/>
    </location>
</feature>
<feature type="transmembrane region" description="Helical" evidence="2">
    <location>
        <begin position="82"/>
        <end position="105"/>
    </location>
</feature>
<feature type="region of interest" description="Disordered" evidence="1">
    <location>
        <begin position="349"/>
        <end position="379"/>
    </location>
</feature>
<sequence>MALLEALTDKLSDSIAQLAPITLSVPTSPIFQVSRFLHHVTTTPVHPVYVPYLRFGVIHAARVTTVWAGLTKGRKNGKKVGLLQDLFGYLTMAWGGSTVVSLLLNQPPTWLSSPTPWIIYPSVYLLLIPTGLSNYIISTCPTTLFNIFGALVDGITRATTITSLVTLIGSSSPFIKAANADVNLWTYALLSALAITSGGLFVGLFGLGEDEWKMGVPGLLKGGLLGTLDAWGASLIGLLWLALTRQSSSLAPFSEFLHIALPSDIQSTAALGTKPASTEPQPVHTQHTTVIDTAHARAICAILLGGLLATRAIILSLRSGRSQRSIAASGPQLSKKTELFVVDEKGVRESVLKSPVSTKATRTENAKVTPRKSPRAKGK</sequence>
<evidence type="ECO:0000256" key="1">
    <source>
        <dbReference type="SAM" id="MobiDB-lite"/>
    </source>
</evidence>
<reference evidence="3 4" key="1">
    <citation type="submission" date="2013-07" db="EMBL/GenBank/DDBJ databases">
        <title>The Genome Sequence of Cryptococcus heveanensis BCC8398.</title>
        <authorList>
            <consortium name="The Broad Institute Genome Sequencing Platform"/>
            <person name="Cuomo C."/>
            <person name="Litvintseva A."/>
            <person name="Chen Y."/>
            <person name="Heitman J."/>
            <person name="Sun S."/>
            <person name="Springer D."/>
            <person name="Dromer F."/>
            <person name="Young S.K."/>
            <person name="Zeng Q."/>
            <person name="Gargeya S."/>
            <person name="Fitzgerald M."/>
            <person name="Abouelleil A."/>
            <person name="Alvarado L."/>
            <person name="Berlin A.M."/>
            <person name="Chapman S.B."/>
            <person name="Dewar J."/>
            <person name="Goldberg J."/>
            <person name="Griggs A."/>
            <person name="Gujja S."/>
            <person name="Hansen M."/>
            <person name="Howarth C."/>
            <person name="Imamovic A."/>
            <person name="Larimer J."/>
            <person name="McCowan C."/>
            <person name="Murphy C."/>
            <person name="Pearson M."/>
            <person name="Priest M."/>
            <person name="Roberts A."/>
            <person name="Saif S."/>
            <person name="Shea T."/>
            <person name="Sykes S."/>
            <person name="Wortman J."/>
            <person name="Nusbaum C."/>
            <person name="Birren B."/>
        </authorList>
    </citation>
    <scope>NUCLEOTIDE SEQUENCE [LARGE SCALE GENOMIC DNA]</scope>
    <source>
        <strain evidence="3 4">BCC8398</strain>
    </source>
</reference>
<keyword evidence="4" id="KW-1185">Reference proteome</keyword>
<evidence type="ECO:0000313" key="4">
    <source>
        <dbReference type="Proteomes" id="UP000092666"/>
    </source>
</evidence>
<dbReference type="AlphaFoldDB" id="A0A1B9H278"/>
<keyword evidence="2" id="KW-0812">Transmembrane</keyword>
<reference evidence="4" key="2">
    <citation type="submission" date="2013-12" db="EMBL/GenBank/DDBJ databases">
        <title>Evolution of pathogenesis and genome organization in the Tremellales.</title>
        <authorList>
            <person name="Cuomo C."/>
            <person name="Litvintseva A."/>
            <person name="Heitman J."/>
            <person name="Chen Y."/>
            <person name="Sun S."/>
            <person name="Springer D."/>
            <person name="Dromer F."/>
            <person name="Young S."/>
            <person name="Zeng Q."/>
            <person name="Chapman S."/>
            <person name="Gujja S."/>
            <person name="Saif S."/>
            <person name="Birren B."/>
        </authorList>
    </citation>
    <scope>NUCLEOTIDE SEQUENCE [LARGE SCALE GENOMIC DNA]</scope>
    <source>
        <strain evidence="4">BCC8398</strain>
    </source>
</reference>
<feature type="transmembrane region" description="Helical" evidence="2">
    <location>
        <begin position="117"/>
        <end position="137"/>
    </location>
</feature>
<feature type="compositionally biased region" description="Basic residues" evidence="1">
    <location>
        <begin position="369"/>
        <end position="379"/>
    </location>
</feature>
<evidence type="ECO:0000313" key="3">
    <source>
        <dbReference type="EMBL" id="OCF37378.1"/>
    </source>
</evidence>
<feature type="transmembrane region" description="Helical" evidence="2">
    <location>
        <begin position="185"/>
        <end position="207"/>
    </location>
</feature>
<evidence type="ECO:0000256" key="2">
    <source>
        <dbReference type="SAM" id="Phobius"/>
    </source>
</evidence>
<protein>
    <submittedName>
        <fullName evidence="3">Uncharacterized protein</fullName>
    </submittedName>
</protein>
<feature type="transmembrane region" description="Helical" evidence="2">
    <location>
        <begin position="219"/>
        <end position="243"/>
    </location>
</feature>
<proteinExistence type="predicted"/>
<feature type="transmembrane region" description="Helical" evidence="2">
    <location>
        <begin position="294"/>
        <end position="314"/>
    </location>
</feature>
<name>A0A1B9H278_9TREE</name>
<dbReference type="OrthoDB" id="2520628at2759"/>
<keyword evidence="2" id="KW-1133">Transmembrane helix</keyword>
<dbReference type="Proteomes" id="UP000092666">
    <property type="component" value="Unassembled WGS sequence"/>
</dbReference>
<gene>
    <name evidence="3" type="ORF">I316_00499</name>
</gene>
<keyword evidence="2" id="KW-0472">Membrane</keyword>